<evidence type="ECO:0000313" key="6">
    <source>
        <dbReference type="Proteomes" id="UP000256429"/>
    </source>
</evidence>
<comment type="caution">
    <text evidence="5">The sequence shown here is derived from an EMBL/GenBank/DDBJ whole genome shotgun (WGS) entry which is preliminary data.</text>
</comment>
<dbReference type="GO" id="GO:0016746">
    <property type="term" value="F:acyltransferase activity"/>
    <property type="evidence" value="ECO:0007669"/>
    <property type="project" value="UniProtKB-KW"/>
</dbReference>
<dbReference type="PROSITE" id="PS00101">
    <property type="entry name" value="HEXAPEP_TRANSFERASES"/>
    <property type="match status" value="1"/>
</dbReference>
<gene>
    <name evidence="5" type="ORF">BX611_1542</name>
</gene>
<evidence type="ECO:0000256" key="3">
    <source>
        <dbReference type="ARBA" id="ARBA00022737"/>
    </source>
</evidence>
<accession>A0A3D9RPZ9</accession>
<dbReference type="SUPFAM" id="SSF51161">
    <property type="entry name" value="Trimeric LpxA-like enzymes"/>
    <property type="match status" value="1"/>
</dbReference>
<keyword evidence="3" id="KW-0677">Repeat</keyword>
<evidence type="ECO:0000256" key="4">
    <source>
        <dbReference type="ARBA" id="ARBA00023315"/>
    </source>
</evidence>
<dbReference type="Gene3D" id="2.160.10.10">
    <property type="entry name" value="Hexapeptide repeat proteins"/>
    <property type="match status" value="1"/>
</dbReference>
<reference evidence="5 6" key="1">
    <citation type="submission" date="2018-08" db="EMBL/GenBank/DDBJ databases">
        <title>Genomic Encyclopedia of Type Strains, Phase III (KMG-III): the genomes of soil and plant-associated and newly described type strains.</title>
        <authorList>
            <person name="Whitman W."/>
        </authorList>
    </citation>
    <scope>NUCLEOTIDE SEQUENCE [LARGE SCALE GENOMIC DNA]</scope>
    <source>
        <strain evidence="5 6">325-5</strain>
    </source>
</reference>
<dbReference type="InterPro" id="IPR018357">
    <property type="entry name" value="Hexapep_transf_CS"/>
</dbReference>
<dbReference type="OrthoDB" id="9814490at2"/>
<dbReference type="InterPro" id="IPR001451">
    <property type="entry name" value="Hexapep"/>
</dbReference>
<sequence>MKTVKSILKQILGIKNKEIKKQPFFLSQDKNFKKYSVGAGTYGTPKILEWKEGTTLKIGNYCSIAPNVSILLGGEHQSEWISSYPFKTISSFDISINYNEHKSKGDVIIKNDVWIGYSSIILSGVTIGNGAIIGAGSVVTKDVPDYAIVGGNPAKLIRFRFNEEIIKTLLEIEWWKWETKRINDNIDILCSGDFERLKK</sequence>
<organism evidence="5 6">
    <name type="scientific">Lutibacter oceani</name>
    <dbReference type="NCBI Taxonomy" id="1853311"/>
    <lineage>
        <taxon>Bacteria</taxon>
        <taxon>Pseudomonadati</taxon>
        <taxon>Bacteroidota</taxon>
        <taxon>Flavobacteriia</taxon>
        <taxon>Flavobacteriales</taxon>
        <taxon>Flavobacteriaceae</taxon>
        <taxon>Lutibacter</taxon>
    </lineage>
</organism>
<name>A0A3D9RPZ9_9FLAO</name>
<keyword evidence="6" id="KW-1185">Reference proteome</keyword>
<keyword evidence="4" id="KW-0012">Acyltransferase</keyword>
<dbReference type="CDD" id="cd03349">
    <property type="entry name" value="LbH_XAT"/>
    <property type="match status" value="1"/>
</dbReference>
<dbReference type="EMBL" id="QTTQ01000010">
    <property type="protein sequence ID" value="REE81999.1"/>
    <property type="molecule type" value="Genomic_DNA"/>
</dbReference>
<dbReference type="AlphaFoldDB" id="A0A3D9RPZ9"/>
<evidence type="ECO:0000313" key="5">
    <source>
        <dbReference type="EMBL" id="REE81999.1"/>
    </source>
</evidence>
<dbReference type="InterPro" id="IPR011004">
    <property type="entry name" value="Trimer_LpxA-like_sf"/>
</dbReference>
<evidence type="ECO:0000256" key="2">
    <source>
        <dbReference type="ARBA" id="ARBA00022679"/>
    </source>
</evidence>
<dbReference type="Proteomes" id="UP000256429">
    <property type="component" value="Unassembled WGS sequence"/>
</dbReference>
<evidence type="ECO:0000256" key="1">
    <source>
        <dbReference type="ARBA" id="ARBA00007274"/>
    </source>
</evidence>
<proteinExistence type="inferred from homology"/>
<dbReference type="PANTHER" id="PTHR43300:SF11">
    <property type="entry name" value="ACETYLTRANSFERASE RV3034C-RELATED"/>
    <property type="match status" value="1"/>
</dbReference>
<keyword evidence="2 5" id="KW-0808">Transferase</keyword>
<dbReference type="RefSeq" id="WP_115879776.1">
    <property type="nucleotide sequence ID" value="NZ_QTTQ01000010.1"/>
</dbReference>
<dbReference type="PANTHER" id="PTHR43300">
    <property type="entry name" value="ACETYLTRANSFERASE"/>
    <property type="match status" value="1"/>
</dbReference>
<protein>
    <submittedName>
        <fullName evidence="5">Acetyltransferase-like isoleucine patch superfamily enzyme</fullName>
    </submittedName>
</protein>
<dbReference type="Pfam" id="PF00132">
    <property type="entry name" value="Hexapep"/>
    <property type="match status" value="1"/>
</dbReference>
<comment type="similarity">
    <text evidence="1">Belongs to the transferase hexapeptide repeat family.</text>
</comment>
<dbReference type="InterPro" id="IPR050179">
    <property type="entry name" value="Trans_hexapeptide_repeat"/>
</dbReference>